<organism evidence="2">
    <name type="scientific">marine metagenome</name>
    <dbReference type="NCBI Taxonomy" id="408172"/>
    <lineage>
        <taxon>unclassified sequences</taxon>
        <taxon>metagenomes</taxon>
        <taxon>ecological metagenomes</taxon>
    </lineage>
</organism>
<feature type="non-terminal residue" evidence="2">
    <location>
        <position position="39"/>
    </location>
</feature>
<dbReference type="EMBL" id="UINC01168170">
    <property type="protein sequence ID" value="SVD71065.1"/>
    <property type="molecule type" value="Genomic_DNA"/>
</dbReference>
<keyword evidence="1" id="KW-0812">Transmembrane</keyword>
<protein>
    <submittedName>
        <fullName evidence="2">Uncharacterized protein</fullName>
    </submittedName>
</protein>
<accession>A0A382XKC5</accession>
<gene>
    <name evidence="2" type="ORF">METZ01_LOCUS423919</name>
</gene>
<dbReference type="AlphaFoldDB" id="A0A382XKC5"/>
<feature type="transmembrane region" description="Helical" evidence="1">
    <location>
        <begin position="22"/>
        <end position="38"/>
    </location>
</feature>
<sequence>MIVDIIDNLDKFIEHNITSNEIIYYYLYTIPWFLSLALP</sequence>
<proteinExistence type="predicted"/>
<name>A0A382XKC5_9ZZZZ</name>
<keyword evidence="1" id="KW-0472">Membrane</keyword>
<evidence type="ECO:0000256" key="1">
    <source>
        <dbReference type="SAM" id="Phobius"/>
    </source>
</evidence>
<reference evidence="2" key="1">
    <citation type="submission" date="2018-05" db="EMBL/GenBank/DDBJ databases">
        <authorList>
            <person name="Lanie J.A."/>
            <person name="Ng W.-L."/>
            <person name="Kazmierczak K.M."/>
            <person name="Andrzejewski T.M."/>
            <person name="Davidsen T.M."/>
            <person name="Wayne K.J."/>
            <person name="Tettelin H."/>
            <person name="Glass J.I."/>
            <person name="Rusch D."/>
            <person name="Podicherti R."/>
            <person name="Tsui H.-C.T."/>
            <person name="Winkler M.E."/>
        </authorList>
    </citation>
    <scope>NUCLEOTIDE SEQUENCE</scope>
</reference>
<keyword evidence="1" id="KW-1133">Transmembrane helix</keyword>
<evidence type="ECO:0000313" key="2">
    <source>
        <dbReference type="EMBL" id="SVD71065.1"/>
    </source>
</evidence>